<dbReference type="EMBL" id="QLYX01000009">
    <property type="protein sequence ID" value="RAY13332.1"/>
    <property type="molecule type" value="Genomic_DNA"/>
</dbReference>
<evidence type="ECO:0000313" key="7">
    <source>
        <dbReference type="EMBL" id="RAY13332.1"/>
    </source>
</evidence>
<dbReference type="Gene3D" id="1.10.1740.10">
    <property type="match status" value="1"/>
</dbReference>
<dbReference type="GO" id="GO:0016987">
    <property type="term" value="F:sigma factor activity"/>
    <property type="evidence" value="ECO:0007669"/>
    <property type="project" value="UniProtKB-KW"/>
</dbReference>
<dbReference type="InterPro" id="IPR007627">
    <property type="entry name" value="RNA_pol_sigma70_r2"/>
</dbReference>
<keyword evidence="3" id="KW-0731">Sigma factor</keyword>
<organism evidence="7 8">
    <name type="scientific">Actinomadura craniellae</name>
    <dbReference type="NCBI Taxonomy" id="2231787"/>
    <lineage>
        <taxon>Bacteria</taxon>
        <taxon>Bacillati</taxon>
        <taxon>Actinomycetota</taxon>
        <taxon>Actinomycetes</taxon>
        <taxon>Streptosporangiales</taxon>
        <taxon>Thermomonosporaceae</taxon>
        <taxon>Actinomadura</taxon>
    </lineage>
</organism>
<dbReference type="SUPFAM" id="SSF88659">
    <property type="entry name" value="Sigma3 and sigma4 domains of RNA polymerase sigma factors"/>
    <property type="match status" value="1"/>
</dbReference>
<dbReference type="NCBIfam" id="TIGR02937">
    <property type="entry name" value="sigma70-ECF"/>
    <property type="match status" value="1"/>
</dbReference>
<comment type="caution">
    <text evidence="7">The sequence shown here is derived from an EMBL/GenBank/DDBJ whole genome shotgun (WGS) entry which is preliminary data.</text>
</comment>
<dbReference type="PANTHER" id="PTHR43133:SF62">
    <property type="entry name" value="RNA POLYMERASE SIGMA FACTOR SIGZ"/>
    <property type="match status" value="1"/>
</dbReference>
<proteinExistence type="inferred from homology"/>
<evidence type="ECO:0000259" key="5">
    <source>
        <dbReference type="Pfam" id="PF04542"/>
    </source>
</evidence>
<dbReference type="InterPro" id="IPR036388">
    <property type="entry name" value="WH-like_DNA-bd_sf"/>
</dbReference>
<dbReference type="InterPro" id="IPR013324">
    <property type="entry name" value="RNA_pol_sigma_r3/r4-like"/>
</dbReference>
<name>A0A365H2W7_9ACTN</name>
<dbReference type="GO" id="GO:0006352">
    <property type="term" value="P:DNA-templated transcription initiation"/>
    <property type="evidence" value="ECO:0007669"/>
    <property type="project" value="InterPro"/>
</dbReference>
<protein>
    <submittedName>
        <fullName evidence="7">RNA polymerase subunit sigma-24</fullName>
    </submittedName>
</protein>
<dbReference type="AlphaFoldDB" id="A0A365H2W7"/>
<feature type="domain" description="RNA polymerase sigma factor 70 region 4 type 2" evidence="6">
    <location>
        <begin position="150"/>
        <end position="201"/>
    </location>
</feature>
<dbReference type="Pfam" id="PF08281">
    <property type="entry name" value="Sigma70_r4_2"/>
    <property type="match status" value="1"/>
</dbReference>
<evidence type="ECO:0000256" key="1">
    <source>
        <dbReference type="ARBA" id="ARBA00010641"/>
    </source>
</evidence>
<gene>
    <name evidence="7" type="ORF">DPM19_19840</name>
</gene>
<evidence type="ECO:0000313" key="8">
    <source>
        <dbReference type="Proteomes" id="UP000251891"/>
    </source>
</evidence>
<dbReference type="Pfam" id="PF04542">
    <property type="entry name" value="Sigma70_r2"/>
    <property type="match status" value="1"/>
</dbReference>
<dbReference type="CDD" id="cd06171">
    <property type="entry name" value="Sigma70_r4"/>
    <property type="match status" value="1"/>
</dbReference>
<dbReference type="InterPro" id="IPR013325">
    <property type="entry name" value="RNA_pol_sigma_r2"/>
</dbReference>
<comment type="similarity">
    <text evidence="1">Belongs to the sigma-70 factor family. ECF subfamily.</text>
</comment>
<keyword evidence="2" id="KW-0805">Transcription regulation</keyword>
<dbReference type="InterPro" id="IPR013249">
    <property type="entry name" value="RNA_pol_sigma70_r4_t2"/>
</dbReference>
<keyword evidence="8" id="KW-1185">Reference proteome</keyword>
<evidence type="ECO:0000259" key="6">
    <source>
        <dbReference type="Pfam" id="PF08281"/>
    </source>
</evidence>
<feature type="domain" description="RNA polymerase sigma-70 region 2" evidence="5">
    <location>
        <begin position="53"/>
        <end position="121"/>
    </location>
</feature>
<dbReference type="InterPro" id="IPR039425">
    <property type="entry name" value="RNA_pol_sigma-70-like"/>
</dbReference>
<dbReference type="SUPFAM" id="SSF88946">
    <property type="entry name" value="Sigma2 domain of RNA polymerase sigma factors"/>
    <property type="match status" value="1"/>
</dbReference>
<evidence type="ECO:0000256" key="4">
    <source>
        <dbReference type="ARBA" id="ARBA00023163"/>
    </source>
</evidence>
<dbReference type="Proteomes" id="UP000251891">
    <property type="component" value="Unassembled WGS sequence"/>
</dbReference>
<dbReference type="InterPro" id="IPR014284">
    <property type="entry name" value="RNA_pol_sigma-70_dom"/>
</dbReference>
<evidence type="ECO:0000256" key="2">
    <source>
        <dbReference type="ARBA" id="ARBA00023015"/>
    </source>
</evidence>
<accession>A0A365H2W7</accession>
<evidence type="ECO:0000256" key="3">
    <source>
        <dbReference type="ARBA" id="ARBA00023082"/>
    </source>
</evidence>
<dbReference type="GO" id="GO:0003677">
    <property type="term" value="F:DNA binding"/>
    <property type="evidence" value="ECO:0007669"/>
    <property type="project" value="InterPro"/>
</dbReference>
<keyword evidence="4" id="KW-0804">Transcription</keyword>
<dbReference type="Gene3D" id="1.10.10.10">
    <property type="entry name" value="Winged helix-like DNA-binding domain superfamily/Winged helix DNA-binding domain"/>
    <property type="match status" value="1"/>
</dbReference>
<dbReference type="OrthoDB" id="9784272at2"/>
<dbReference type="PANTHER" id="PTHR43133">
    <property type="entry name" value="RNA POLYMERASE ECF-TYPE SIGMA FACTO"/>
    <property type="match status" value="1"/>
</dbReference>
<reference evidence="7 8" key="1">
    <citation type="submission" date="2018-06" db="EMBL/GenBank/DDBJ databases">
        <title>Actinomadura craniellae sp. nov. isolated from marine sponge Craniella sp.</title>
        <authorList>
            <person name="Li L."/>
            <person name="Xu Q.H."/>
            <person name="Lin H.W."/>
            <person name="Lu Y.H."/>
        </authorList>
    </citation>
    <scope>NUCLEOTIDE SEQUENCE [LARGE SCALE GENOMIC DNA]</scope>
    <source>
        <strain evidence="7 8">LHW63021</strain>
    </source>
</reference>
<sequence>MLDPYHAPRIRPRARWACGRAGGWSPVPPDEPAEDELWLGRLAAGDERVLGELYDLFGRLVYGVALRVTRNREAAEDVTQEVFTFIWERPLAFDPGKGTMRSWLGLLAHRRAVEYVRAEERRRRALQAVEAPPPDPDIAEEVAAAEVGGRVQSAVEALPAALREVVELAYFKGRSYRQAAEDLGLAEGTAKSRIRIALRRMADALAEEGLSP</sequence>